<keyword evidence="2" id="KW-1185">Reference proteome</keyword>
<gene>
    <name evidence="1" type="ORF">NMY3_01578</name>
</gene>
<dbReference type="AlphaFoldDB" id="A0A654LZT8"/>
<dbReference type="Proteomes" id="UP000058925">
    <property type="component" value="Chromosome"/>
</dbReference>
<sequence>MAAIRSLMWSPLIMNNFLDYSLGDQSPYVAFRVLTGVASP</sequence>
<dbReference type="EMBL" id="CP012850">
    <property type="protein sequence ID" value="ALI35781.1"/>
    <property type="molecule type" value="Genomic_DNA"/>
</dbReference>
<organism evidence="1 2">
    <name type="scientific">Candidatus Nitrosocosmicus oleophilus</name>
    <dbReference type="NCBI Taxonomy" id="1353260"/>
    <lineage>
        <taxon>Archaea</taxon>
        <taxon>Nitrososphaerota</taxon>
        <taxon>Nitrososphaeria</taxon>
        <taxon>Nitrososphaerales</taxon>
        <taxon>Nitrososphaeraceae</taxon>
        <taxon>Candidatus Nitrosocosmicus</taxon>
    </lineage>
</organism>
<reference evidence="2" key="1">
    <citation type="submission" date="2015-10" db="EMBL/GenBank/DDBJ databases">
        <title>Niche specialization of a soil ammonia-oxidizing archaeon, Candidatus Nitrosocosmicus oleophilus.</title>
        <authorList>
            <person name="Jung M.-Y."/>
            <person name="Rhee S.-K."/>
        </authorList>
    </citation>
    <scope>NUCLEOTIDE SEQUENCE [LARGE SCALE GENOMIC DNA]</scope>
    <source>
        <strain evidence="2">MY3</strain>
    </source>
</reference>
<evidence type="ECO:0000313" key="2">
    <source>
        <dbReference type="Proteomes" id="UP000058925"/>
    </source>
</evidence>
<protein>
    <submittedName>
        <fullName evidence="1">Uncharacterized protein</fullName>
    </submittedName>
</protein>
<accession>A0A654LZT8</accession>
<proteinExistence type="predicted"/>
<name>A0A654LZT8_9ARCH</name>
<evidence type="ECO:0000313" key="1">
    <source>
        <dbReference type="EMBL" id="ALI35781.1"/>
    </source>
</evidence>
<dbReference type="KEGG" id="taa:NMY3_01578"/>